<proteinExistence type="predicted"/>
<dbReference type="Proteomes" id="UP001159405">
    <property type="component" value="Unassembled WGS sequence"/>
</dbReference>
<gene>
    <name evidence="2" type="ORF">PLOB_00018039</name>
</gene>
<dbReference type="Gene3D" id="2.60.120.200">
    <property type="match status" value="1"/>
</dbReference>
<evidence type="ECO:0000313" key="3">
    <source>
        <dbReference type="Proteomes" id="UP001159405"/>
    </source>
</evidence>
<dbReference type="PROSITE" id="PS50060">
    <property type="entry name" value="MAM_2"/>
    <property type="match status" value="1"/>
</dbReference>
<dbReference type="PANTHER" id="PTHR23282:SF142">
    <property type="entry name" value="MAM DOMAIN-CONTAINING PROTEIN"/>
    <property type="match status" value="1"/>
</dbReference>
<reference evidence="2 3" key="1">
    <citation type="submission" date="2022-05" db="EMBL/GenBank/DDBJ databases">
        <authorList>
            <consortium name="Genoscope - CEA"/>
            <person name="William W."/>
        </authorList>
    </citation>
    <scope>NUCLEOTIDE SEQUENCE [LARGE SCALE GENOMIC DNA]</scope>
</reference>
<accession>A0ABN8RG83</accession>
<dbReference type="CDD" id="cd06263">
    <property type="entry name" value="MAM"/>
    <property type="match status" value="1"/>
</dbReference>
<dbReference type="InterPro" id="IPR051560">
    <property type="entry name" value="MAM_domain-containing"/>
</dbReference>
<organism evidence="2 3">
    <name type="scientific">Porites lobata</name>
    <dbReference type="NCBI Taxonomy" id="104759"/>
    <lineage>
        <taxon>Eukaryota</taxon>
        <taxon>Metazoa</taxon>
        <taxon>Cnidaria</taxon>
        <taxon>Anthozoa</taxon>
        <taxon>Hexacorallia</taxon>
        <taxon>Scleractinia</taxon>
        <taxon>Fungiina</taxon>
        <taxon>Poritidae</taxon>
        <taxon>Porites</taxon>
    </lineage>
</organism>
<dbReference type="PANTHER" id="PTHR23282">
    <property type="entry name" value="APICAL ENDOSOMAL GLYCOPROTEIN PRECURSOR"/>
    <property type="match status" value="1"/>
</dbReference>
<dbReference type="InterPro" id="IPR000998">
    <property type="entry name" value="MAM_dom"/>
</dbReference>
<evidence type="ECO:0000259" key="1">
    <source>
        <dbReference type="PROSITE" id="PS50060"/>
    </source>
</evidence>
<comment type="caution">
    <text evidence="2">The sequence shown here is derived from an EMBL/GenBank/DDBJ whole genome shotgun (WGS) entry which is preliminary data.</text>
</comment>
<evidence type="ECO:0000313" key="2">
    <source>
        <dbReference type="EMBL" id="CAH3176317.1"/>
    </source>
</evidence>
<dbReference type="Pfam" id="PF00629">
    <property type="entry name" value="MAM"/>
    <property type="match status" value="1"/>
</dbReference>
<feature type="domain" description="MAM" evidence="1">
    <location>
        <begin position="1"/>
        <end position="77"/>
    </location>
</feature>
<sequence>MCGFLQGINDKFDWTRHKGSTPSTDTGPSFNHTTGNLTGYYMYIEASILRQPGDNAKLYSPPLKFFGNMCLQFDYHMPRATTGSLTVTVTFEAVVGSSYFGHIVIHGLFLTAGSCPYGKFF</sequence>
<protein>
    <recommendedName>
        <fullName evidence="1">MAM domain-containing protein</fullName>
    </recommendedName>
</protein>
<dbReference type="InterPro" id="IPR013320">
    <property type="entry name" value="ConA-like_dom_sf"/>
</dbReference>
<dbReference type="EMBL" id="CALNXK010000211">
    <property type="protein sequence ID" value="CAH3176317.1"/>
    <property type="molecule type" value="Genomic_DNA"/>
</dbReference>
<keyword evidence="3" id="KW-1185">Reference proteome</keyword>
<name>A0ABN8RG83_9CNID</name>
<dbReference type="SUPFAM" id="SSF49899">
    <property type="entry name" value="Concanavalin A-like lectins/glucanases"/>
    <property type="match status" value="1"/>
</dbReference>
<dbReference type="SMART" id="SM00137">
    <property type="entry name" value="MAM"/>
    <property type="match status" value="1"/>
</dbReference>